<dbReference type="GO" id="GO:0006631">
    <property type="term" value="P:fatty acid metabolic process"/>
    <property type="evidence" value="ECO:0007669"/>
    <property type="project" value="UniProtKB-KW"/>
</dbReference>
<dbReference type="InterPro" id="IPR029045">
    <property type="entry name" value="ClpP/crotonase-like_dom_sf"/>
</dbReference>
<evidence type="ECO:0000256" key="4">
    <source>
        <dbReference type="ARBA" id="ARBA00022832"/>
    </source>
</evidence>
<dbReference type="GO" id="GO:0004300">
    <property type="term" value="F:enoyl-CoA hydratase activity"/>
    <property type="evidence" value="ECO:0007669"/>
    <property type="project" value="UniProtKB-ARBA"/>
</dbReference>
<comment type="similarity">
    <text evidence="14">Belongs to the enoyl-CoA hydratase/isomerase family.</text>
</comment>
<comment type="catalytic activity">
    <reaction evidence="13">
        <text>a (3S)-3-hydroxyacyl-CoA + NAD(+) = a 3-oxoacyl-CoA + NADH + H(+)</text>
        <dbReference type="Rhea" id="RHEA:22432"/>
        <dbReference type="ChEBI" id="CHEBI:15378"/>
        <dbReference type="ChEBI" id="CHEBI:57318"/>
        <dbReference type="ChEBI" id="CHEBI:57540"/>
        <dbReference type="ChEBI" id="CHEBI:57945"/>
        <dbReference type="ChEBI" id="CHEBI:90726"/>
        <dbReference type="EC" id="1.1.1.35"/>
    </reaction>
</comment>
<evidence type="ECO:0000256" key="10">
    <source>
        <dbReference type="ARBA" id="ARBA00023235"/>
    </source>
</evidence>
<evidence type="ECO:0000256" key="3">
    <source>
        <dbReference type="ARBA" id="ARBA00008750"/>
    </source>
</evidence>
<dbReference type="GO" id="GO:0070403">
    <property type="term" value="F:NAD+ binding"/>
    <property type="evidence" value="ECO:0007669"/>
    <property type="project" value="InterPro"/>
</dbReference>
<name>A0A936YTY7_9HYPH</name>
<dbReference type="Proteomes" id="UP000633219">
    <property type="component" value="Unassembled WGS sequence"/>
</dbReference>
<gene>
    <name evidence="17" type="ORF">JJB09_12205</name>
</gene>
<dbReference type="PANTHER" id="PTHR23309:SF51">
    <property type="entry name" value="3-HYDROXYACYL-COA DEHYDROGENASE-RELATED"/>
    <property type="match status" value="1"/>
</dbReference>
<reference evidence="17" key="1">
    <citation type="submission" date="2021-01" db="EMBL/GenBank/DDBJ databases">
        <title>Rhizobium sp. strain KVB221 16S ribosomal RNA gene Genome sequencing and assembly.</title>
        <authorList>
            <person name="Kang M."/>
        </authorList>
    </citation>
    <scope>NUCLEOTIDE SEQUENCE</scope>
    <source>
        <strain evidence="17">KVB221</strain>
    </source>
</reference>
<keyword evidence="18" id="KW-1185">Reference proteome</keyword>
<proteinExistence type="inferred from homology"/>
<evidence type="ECO:0000256" key="12">
    <source>
        <dbReference type="ARBA" id="ARBA00023268"/>
    </source>
</evidence>
<dbReference type="InterPro" id="IPR006176">
    <property type="entry name" value="3-OHacyl-CoA_DH_NAD-bd"/>
</dbReference>
<evidence type="ECO:0000256" key="13">
    <source>
        <dbReference type="ARBA" id="ARBA00049556"/>
    </source>
</evidence>
<evidence type="ECO:0000256" key="9">
    <source>
        <dbReference type="ARBA" id="ARBA00023140"/>
    </source>
</evidence>
<dbReference type="SUPFAM" id="SSF52096">
    <property type="entry name" value="ClpP/crotonase"/>
    <property type="match status" value="1"/>
</dbReference>
<evidence type="ECO:0000256" key="5">
    <source>
        <dbReference type="ARBA" id="ARBA00022963"/>
    </source>
</evidence>
<dbReference type="AlphaFoldDB" id="A0A936YTY7"/>
<evidence type="ECO:0000256" key="2">
    <source>
        <dbReference type="ARBA" id="ARBA00005005"/>
    </source>
</evidence>
<keyword evidence="11" id="KW-0456">Lyase</keyword>
<sequence length="655" mass="68759">MNHEFSANVRGRTENGVLVVTIDNPPVNAASAAVRAGLYAAFAHAEAASDVDAVVLTGAGKIFVGGADITEFGKVPADPSLPEVVARIEGSTKPVVAALNGAALGGGLEIALACHYRLGAKTAIVAFPEVKLGIVPGAGGTQRLPRLTPLDQAVELIATGRSLKAEAAKTAGIIDALAEGDVLSQAIEIAIRGDRNLFRKSSEQPVITAPGEAIEAAATKILAKSRGQKAPAEAVRLVRATQDTDFAAGLADERKTFVALRDSAEAAALRHVFFAERAAAKIEGLENVTARPVSTIGVVGTGLMGSGIAVAALDAGYRVIGIEQTDEAAQRGLERIVGMLDKNFKSGRITEQGLADRLSRLTVRGSLGEIAAADLVIEAVFDDLAVKTNLFRALDDIVRPDAILATNTSYLDPDVIAAATRYPERVVGLHFFSPANIMRLVEVVRCAKTAPEVLASGFAVARKFGKLPIISGVTEGFIGNRIFSAYRREAEFLIEDGAEPREIDAAMEAYGLAMGPFAVFDLAGLEIAWARRKRQAASRDPSARYVDIADRLCEAGRFGQKSGSGWYNYEAGKRVPAPEVSAMIAEARAAKGIVTRSIGADEIVARLLGAMADGGRKLLDEKIAARASDIDLVMINGYGFPAHKGGPMYAAEIQG</sequence>
<dbReference type="FunFam" id="1.10.1040.50:FF:000006">
    <property type="entry name" value="Peroxisomal bifunctional enzyme"/>
    <property type="match status" value="1"/>
</dbReference>
<dbReference type="Pfam" id="PF00378">
    <property type="entry name" value="ECH_1"/>
    <property type="match status" value="1"/>
</dbReference>
<dbReference type="Gene3D" id="1.10.1040.50">
    <property type="match status" value="1"/>
</dbReference>
<evidence type="ECO:0000256" key="14">
    <source>
        <dbReference type="RuleBase" id="RU003707"/>
    </source>
</evidence>
<evidence type="ECO:0000256" key="11">
    <source>
        <dbReference type="ARBA" id="ARBA00023239"/>
    </source>
</evidence>
<keyword evidence="7" id="KW-0520">NAD</keyword>
<dbReference type="GO" id="GO:0003857">
    <property type="term" value="F:(3S)-3-hydroxyacyl-CoA dehydrogenase (NAD+) activity"/>
    <property type="evidence" value="ECO:0007669"/>
    <property type="project" value="UniProtKB-EC"/>
</dbReference>
<organism evidence="17 18">
    <name type="scientific">Rhizobium setariae</name>
    <dbReference type="NCBI Taxonomy" id="2801340"/>
    <lineage>
        <taxon>Bacteria</taxon>
        <taxon>Pseudomonadati</taxon>
        <taxon>Pseudomonadota</taxon>
        <taxon>Alphaproteobacteria</taxon>
        <taxon>Hyphomicrobiales</taxon>
        <taxon>Rhizobiaceae</taxon>
        <taxon>Rhizobium/Agrobacterium group</taxon>
        <taxon>Rhizobium</taxon>
    </lineage>
</organism>
<dbReference type="GO" id="GO:0016042">
    <property type="term" value="P:lipid catabolic process"/>
    <property type="evidence" value="ECO:0007669"/>
    <property type="project" value="UniProtKB-KW"/>
</dbReference>
<dbReference type="FunFam" id="3.40.50.720:FF:000009">
    <property type="entry name" value="Fatty oxidation complex, alpha subunit"/>
    <property type="match status" value="1"/>
</dbReference>
<evidence type="ECO:0000256" key="6">
    <source>
        <dbReference type="ARBA" id="ARBA00023002"/>
    </source>
</evidence>
<dbReference type="Pfam" id="PF00725">
    <property type="entry name" value="3HCDH"/>
    <property type="match status" value="1"/>
</dbReference>
<keyword evidence="10" id="KW-0413">Isomerase</keyword>
<evidence type="ECO:0000256" key="8">
    <source>
        <dbReference type="ARBA" id="ARBA00023098"/>
    </source>
</evidence>
<comment type="pathway">
    <text evidence="2">Lipid metabolism; fatty acid beta-oxidation.</text>
</comment>
<comment type="subcellular location">
    <subcellularLocation>
        <location evidence="1">Peroxisome</location>
    </subcellularLocation>
</comment>
<evidence type="ECO:0000259" key="15">
    <source>
        <dbReference type="Pfam" id="PF00725"/>
    </source>
</evidence>
<protein>
    <submittedName>
        <fullName evidence="17">Enoyl-CoA hydratase/isomerase family protein</fullName>
    </submittedName>
</protein>
<keyword evidence="8" id="KW-0443">Lipid metabolism</keyword>
<dbReference type="InterPro" id="IPR006108">
    <property type="entry name" value="3HC_DH_C"/>
</dbReference>
<dbReference type="PANTHER" id="PTHR23309">
    <property type="entry name" value="3-HYDROXYACYL-COA DEHYROGENASE"/>
    <property type="match status" value="1"/>
</dbReference>
<keyword evidence="12" id="KW-0511">Multifunctional enzyme</keyword>
<keyword evidence="6" id="KW-0560">Oxidoreductase</keyword>
<evidence type="ECO:0000259" key="16">
    <source>
        <dbReference type="Pfam" id="PF02737"/>
    </source>
</evidence>
<evidence type="ECO:0000256" key="1">
    <source>
        <dbReference type="ARBA" id="ARBA00004275"/>
    </source>
</evidence>
<dbReference type="SUPFAM" id="SSF51735">
    <property type="entry name" value="NAD(P)-binding Rossmann-fold domains"/>
    <property type="match status" value="1"/>
</dbReference>
<dbReference type="EMBL" id="JAEQNC010000006">
    <property type="protein sequence ID" value="MBL0372792.1"/>
    <property type="molecule type" value="Genomic_DNA"/>
</dbReference>
<keyword evidence="9" id="KW-0576">Peroxisome</keyword>
<keyword evidence="5" id="KW-0442">Lipid degradation</keyword>
<dbReference type="SUPFAM" id="SSF48179">
    <property type="entry name" value="6-phosphogluconate dehydrogenase C-terminal domain-like"/>
    <property type="match status" value="2"/>
</dbReference>
<dbReference type="CDD" id="cd06558">
    <property type="entry name" value="crotonase-like"/>
    <property type="match status" value="1"/>
</dbReference>
<dbReference type="InterPro" id="IPR001753">
    <property type="entry name" value="Enoyl-CoA_hydra/iso"/>
</dbReference>
<dbReference type="InterPro" id="IPR036291">
    <property type="entry name" value="NAD(P)-bd_dom_sf"/>
</dbReference>
<comment type="caution">
    <text evidence="17">The sequence shown here is derived from an EMBL/GenBank/DDBJ whole genome shotgun (WGS) entry which is preliminary data.</text>
</comment>
<dbReference type="Gene3D" id="3.90.226.10">
    <property type="entry name" value="2-enoyl-CoA Hydratase, Chain A, domain 1"/>
    <property type="match status" value="1"/>
</dbReference>
<keyword evidence="4" id="KW-0276">Fatty acid metabolism</keyword>
<dbReference type="Pfam" id="PF02737">
    <property type="entry name" value="3HCDH_N"/>
    <property type="match status" value="1"/>
</dbReference>
<feature type="domain" description="3-hydroxyacyl-CoA dehydrogenase NAD binding" evidence="16">
    <location>
        <begin position="295"/>
        <end position="470"/>
    </location>
</feature>
<dbReference type="PROSITE" id="PS00166">
    <property type="entry name" value="ENOYL_COA_HYDRATASE"/>
    <property type="match status" value="1"/>
</dbReference>
<evidence type="ECO:0000256" key="7">
    <source>
        <dbReference type="ARBA" id="ARBA00023027"/>
    </source>
</evidence>
<feature type="domain" description="3-hydroxyacyl-CoA dehydrogenase C-terminal" evidence="15">
    <location>
        <begin position="476"/>
        <end position="569"/>
    </location>
</feature>
<dbReference type="InterPro" id="IPR018376">
    <property type="entry name" value="Enoyl-CoA_hyd/isom_CS"/>
</dbReference>
<evidence type="ECO:0000313" key="17">
    <source>
        <dbReference type="EMBL" id="MBL0372792.1"/>
    </source>
</evidence>
<dbReference type="Gene3D" id="3.40.50.720">
    <property type="entry name" value="NAD(P)-binding Rossmann-like Domain"/>
    <property type="match status" value="1"/>
</dbReference>
<evidence type="ECO:0000313" key="18">
    <source>
        <dbReference type="Proteomes" id="UP000633219"/>
    </source>
</evidence>
<dbReference type="InterPro" id="IPR008927">
    <property type="entry name" value="6-PGluconate_DH-like_C_sf"/>
</dbReference>
<accession>A0A936YTY7</accession>
<dbReference type="GO" id="GO:0016853">
    <property type="term" value="F:isomerase activity"/>
    <property type="evidence" value="ECO:0007669"/>
    <property type="project" value="UniProtKB-KW"/>
</dbReference>
<comment type="similarity">
    <text evidence="3">In the N-terminal section; belongs to the enoyl-CoA hydratase/isomerase family.</text>
</comment>